<organism evidence="5 6">
    <name type="scientific">Fulvivirga imtechensis AK7</name>
    <dbReference type="NCBI Taxonomy" id="1237149"/>
    <lineage>
        <taxon>Bacteria</taxon>
        <taxon>Pseudomonadati</taxon>
        <taxon>Bacteroidota</taxon>
        <taxon>Cytophagia</taxon>
        <taxon>Cytophagales</taxon>
        <taxon>Fulvivirgaceae</taxon>
        <taxon>Fulvivirga</taxon>
    </lineage>
</organism>
<dbReference type="Pfam" id="PF03976">
    <property type="entry name" value="PPK2"/>
    <property type="match status" value="1"/>
</dbReference>
<dbReference type="PANTHER" id="PTHR34383:SF3">
    <property type="entry name" value="POLYPHOSPHATE:AMP PHOSPHOTRANSFERASE"/>
    <property type="match status" value="1"/>
</dbReference>
<dbReference type="NCBIfam" id="TIGR03709">
    <property type="entry name" value="PPK2_rel_1"/>
    <property type="match status" value="1"/>
</dbReference>
<feature type="domain" description="Polyphosphate kinase-2-related" evidence="4">
    <location>
        <begin position="17"/>
        <end position="236"/>
    </location>
</feature>
<evidence type="ECO:0000313" key="6">
    <source>
        <dbReference type="Proteomes" id="UP000011135"/>
    </source>
</evidence>
<accession>L8JXU6</accession>
<dbReference type="PANTHER" id="PTHR34383">
    <property type="entry name" value="POLYPHOSPHATE:AMP PHOSPHOTRANSFERASE-RELATED"/>
    <property type="match status" value="1"/>
</dbReference>
<dbReference type="InterPro" id="IPR022300">
    <property type="entry name" value="PPK2-rel_1"/>
</dbReference>
<dbReference type="EMBL" id="AMZN01000004">
    <property type="protein sequence ID" value="ELR73600.1"/>
    <property type="molecule type" value="Genomic_DNA"/>
</dbReference>
<protein>
    <submittedName>
        <fullName evidence="5">UDP-galactose-lipid carrier transferase</fullName>
    </submittedName>
</protein>
<evidence type="ECO:0000256" key="2">
    <source>
        <dbReference type="ARBA" id="ARBA00022679"/>
    </source>
</evidence>
<dbReference type="InterPro" id="IPR027417">
    <property type="entry name" value="P-loop_NTPase"/>
</dbReference>
<comment type="caution">
    <text evidence="5">The sequence shown here is derived from an EMBL/GenBank/DDBJ whole genome shotgun (WGS) entry which is preliminary data.</text>
</comment>
<dbReference type="OrthoDB" id="9775224at2"/>
<dbReference type="InterPro" id="IPR016898">
    <property type="entry name" value="Polyphosphate_phosphotransfera"/>
</dbReference>
<dbReference type="SUPFAM" id="SSF52540">
    <property type="entry name" value="P-loop containing nucleoside triphosphate hydrolases"/>
    <property type="match status" value="1"/>
</dbReference>
<dbReference type="GO" id="GO:0008976">
    <property type="term" value="F:polyphosphate kinase activity"/>
    <property type="evidence" value="ECO:0007669"/>
    <property type="project" value="InterPro"/>
</dbReference>
<evidence type="ECO:0000259" key="4">
    <source>
        <dbReference type="Pfam" id="PF03976"/>
    </source>
</evidence>
<dbReference type="GO" id="GO:0006797">
    <property type="term" value="P:polyphosphate metabolic process"/>
    <property type="evidence" value="ECO:0007669"/>
    <property type="project" value="InterPro"/>
</dbReference>
<gene>
    <name evidence="5" type="ORF">C900_02685</name>
</gene>
<keyword evidence="6" id="KW-1185">Reference proteome</keyword>
<dbReference type="PIRSF" id="PIRSF028756">
    <property type="entry name" value="PPK2_prd"/>
    <property type="match status" value="1"/>
</dbReference>
<dbReference type="Gene3D" id="3.40.50.300">
    <property type="entry name" value="P-loop containing nucleotide triphosphate hydrolases"/>
    <property type="match status" value="1"/>
</dbReference>
<dbReference type="Proteomes" id="UP000011135">
    <property type="component" value="Unassembled WGS sequence"/>
</dbReference>
<dbReference type="InterPro" id="IPR022488">
    <property type="entry name" value="PPK2-related"/>
</dbReference>
<name>L8JXU6_9BACT</name>
<evidence type="ECO:0000313" key="5">
    <source>
        <dbReference type="EMBL" id="ELR73600.1"/>
    </source>
</evidence>
<reference evidence="5 6" key="1">
    <citation type="submission" date="2012-12" db="EMBL/GenBank/DDBJ databases">
        <title>Genome assembly of Fulvivirga imtechensis AK7.</title>
        <authorList>
            <person name="Nupur N."/>
            <person name="Khatri I."/>
            <person name="Kumar R."/>
            <person name="Subramanian S."/>
            <person name="Pinnaka A."/>
        </authorList>
    </citation>
    <scope>NUCLEOTIDE SEQUENCE [LARGE SCALE GENOMIC DNA]</scope>
    <source>
        <strain evidence="5 6">AK7</strain>
    </source>
</reference>
<proteinExistence type="inferred from homology"/>
<comment type="similarity">
    <text evidence="1">Belongs to the polyphosphate kinase 2 (PPK2) family. Class I subfamily.</text>
</comment>
<keyword evidence="3" id="KW-0418">Kinase</keyword>
<keyword evidence="2 5" id="KW-0808">Transferase</keyword>
<evidence type="ECO:0000256" key="3">
    <source>
        <dbReference type="ARBA" id="ARBA00022777"/>
    </source>
</evidence>
<sequence>MIALSKAPTIPPEDAPDKKTAKIKLKKLHRRLFELQNKFYADGRYALLVILQGMDTSGKDGIIRHVIRSMNPMGINIKAFGVPTESEQKHDFLWRIYSHLPAQGIVGVFNRSYYEDILVPTVKGTHSQELLEHRLDMINKLETHLQVSKTFVLKFFLHISKEEQEKRVSARKKKKHKKWKYNKSDESSQEAWDTTQKVYESLINRCEEAPWHVVPSDKKWYRNYYVAKVLKNFLKKLDLKYPGLDED</sequence>
<dbReference type="STRING" id="1237149.C900_02685"/>
<dbReference type="eggNOG" id="COG2326">
    <property type="taxonomic scope" value="Bacteria"/>
</dbReference>
<evidence type="ECO:0000256" key="1">
    <source>
        <dbReference type="ARBA" id="ARBA00009924"/>
    </source>
</evidence>
<dbReference type="PATRIC" id="fig|1237149.3.peg.376"/>
<dbReference type="RefSeq" id="WP_009577822.1">
    <property type="nucleotide sequence ID" value="NZ_AMZN01000004.1"/>
</dbReference>
<dbReference type="AlphaFoldDB" id="L8JXU6"/>